<evidence type="ECO:0000256" key="1">
    <source>
        <dbReference type="ARBA" id="ARBA00007227"/>
    </source>
</evidence>
<feature type="domain" description="HTH cro/C1-type" evidence="5">
    <location>
        <begin position="12"/>
        <end position="66"/>
    </location>
</feature>
<dbReference type="STRING" id="999627.SAMN05216236_1129"/>
<dbReference type="Pfam" id="PF09856">
    <property type="entry name" value="ScfRs"/>
    <property type="match status" value="1"/>
</dbReference>
<keyword evidence="3" id="KW-0238">DNA-binding</keyword>
<keyword evidence="2" id="KW-0805">Transcription regulation</keyword>
<dbReference type="RefSeq" id="WP_027264090.1">
    <property type="nucleotide sequence ID" value="NZ_FPAW01000012.1"/>
</dbReference>
<dbReference type="Pfam" id="PF01381">
    <property type="entry name" value="HTH_3"/>
    <property type="match status" value="1"/>
</dbReference>
<protein>
    <submittedName>
        <fullName evidence="6">Transcriptional regulator, XRE family</fullName>
    </submittedName>
</protein>
<evidence type="ECO:0000256" key="4">
    <source>
        <dbReference type="ARBA" id="ARBA00023163"/>
    </source>
</evidence>
<dbReference type="EMBL" id="FPAW01000012">
    <property type="protein sequence ID" value="SFT90434.1"/>
    <property type="molecule type" value="Genomic_DNA"/>
</dbReference>
<dbReference type="GO" id="GO:0003700">
    <property type="term" value="F:DNA-binding transcription factor activity"/>
    <property type="evidence" value="ECO:0007669"/>
    <property type="project" value="TreeGrafter"/>
</dbReference>
<dbReference type="CDD" id="cd00093">
    <property type="entry name" value="HTH_XRE"/>
    <property type="match status" value="1"/>
</dbReference>
<evidence type="ECO:0000256" key="2">
    <source>
        <dbReference type="ARBA" id="ARBA00023015"/>
    </source>
</evidence>
<dbReference type="GO" id="GO:0003677">
    <property type="term" value="F:DNA binding"/>
    <property type="evidence" value="ECO:0007669"/>
    <property type="project" value="UniProtKB-KW"/>
</dbReference>
<dbReference type="Gene3D" id="1.10.260.40">
    <property type="entry name" value="lambda repressor-like DNA-binding domains"/>
    <property type="match status" value="1"/>
</dbReference>
<dbReference type="InterPro" id="IPR050807">
    <property type="entry name" value="TransReg_Diox_bact_type"/>
</dbReference>
<dbReference type="PROSITE" id="PS50943">
    <property type="entry name" value="HTH_CROC1"/>
    <property type="match status" value="1"/>
</dbReference>
<dbReference type="AlphaFoldDB" id="A0A1I7BTB5"/>
<keyword evidence="4" id="KW-0804">Transcription</keyword>
<dbReference type="OrthoDB" id="1123084at2"/>
<proteinExistence type="inferred from homology"/>
<dbReference type="PANTHER" id="PTHR46797:SF23">
    <property type="entry name" value="HTH-TYPE TRANSCRIPTIONAL REGULATOR SUTR"/>
    <property type="match status" value="1"/>
</dbReference>
<accession>A0A1I7BTB5</accession>
<dbReference type="InterPro" id="IPR001387">
    <property type="entry name" value="Cro/C1-type_HTH"/>
</dbReference>
<dbReference type="InterPro" id="IPR026281">
    <property type="entry name" value="HTH_RamB"/>
</dbReference>
<dbReference type="InterPro" id="IPR010359">
    <property type="entry name" value="IrrE_HExxH"/>
</dbReference>
<gene>
    <name evidence="6" type="ORF">SAMN05216236_1129</name>
</gene>
<dbReference type="InterPro" id="IPR018653">
    <property type="entry name" value="ScfR_C"/>
</dbReference>
<dbReference type="eggNOG" id="COG3800">
    <property type="taxonomic scope" value="Bacteria"/>
</dbReference>
<evidence type="ECO:0000259" key="5">
    <source>
        <dbReference type="PROSITE" id="PS50943"/>
    </source>
</evidence>
<evidence type="ECO:0000256" key="3">
    <source>
        <dbReference type="ARBA" id="ARBA00023125"/>
    </source>
</evidence>
<comment type="similarity">
    <text evidence="1">Belongs to the short-chain fatty acyl-CoA assimilation regulator (ScfR) family.</text>
</comment>
<dbReference type="Pfam" id="PF06114">
    <property type="entry name" value="Peptidase_M78"/>
    <property type="match status" value="1"/>
</dbReference>
<dbReference type="Proteomes" id="UP000182466">
    <property type="component" value="Unassembled WGS sequence"/>
</dbReference>
<keyword evidence="7" id="KW-1185">Reference proteome</keyword>
<dbReference type="eggNOG" id="COG1396">
    <property type="taxonomic scope" value="Bacteria"/>
</dbReference>
<dbReference type="InterPro" id="IPR010982">
    <property type="entry name" value="Lambda_DNA-bd_dom_sf"/>
</dbReference>
<dbReference type="PIRSF" id="PIRSF019251">
    <property type="entry name" value="Rv0465c"/>
    <property type="match status" value="1"/>
</dbReference>
<reference evidence="6 7" key="1">
    <citation type="submission" date="2016-10" db="EMBL/GenBank/DDBJ databases">
        <authorList>
            <person name="de Groot N.N."/>
        </authorList>
    </citation>
    <scope>NUCLEOTIDE SEQUENCE [LARGE SCALE GENOMIC DNA]</scope>
    <source>
        <strain evidence="6 7">CGMCC 1.10959</strain>
    </source>
</reference>
<dbReference type="PANTHER" id="PTHR46797">
    <property type="entry name" value="HTH-TYPE TRANSCRIPTIONAL REGULATOR"/>
    <property type="match status" value="1"/>
</dbReference>
<name>A0A1I7BTB5_9RHOB</name>
<organism evidence="6 7">
    <name type="scientific">Sedimentitalea nanhaiensis</name>
    <dbReference type="NCBI Taxonomy" id="999627"/>
    <lineage>
        <taxon>Bacteria</taxon>
        <taxon>Pseudomonadati</taxon>
        <taxon>Pseudomonadota</taxon>
        <taxon>Alphaproteobacteria</taxon>
        <taxon>Rhodobacterales</taxon>
        <taxon>Paracoccaceae</taxon>
        <taxon>Sedimentitalea</taxon>
    </lineage>
</organism>
<evidence type="ECO:0000313" key="6">
    <source>
        <dbReference type="EMBL" id="SFT90434.1"/>
    </source>
</evidence>
<dbReference type="GO" id="GO:0005829">
    <property type="term" value="C:cytosol"/>
    <property type="evidence" value="ECO:0007669"/>
    <property type="project" value="TreeGrafter"/>
</dbReference>
<evidence type="ECO:0000313" key="7">
    <source>
        <dbReference type="Proteomes" id="UP000182466"/>
    </source>
</evidence>
<dbReference type="SUPFAM" id="SSF47413">
    <property type="entry name" value="lambda repressor-like DNA-binding domains"/>
    <property type="match status" value="1"/>
</dbReference>
<dbReference type="SMART" id="SM00530">
    <property type="entry name" value="HTH_XRE"/>
    <property type="match status" value="1"/>
</dbReference>
<sequence>MAERKLFAGARLRNLRRGSDLTQREFAKRLDISASYLNQLENNQRPLSASVMLALVDAFEIDLAGFAVDESVRLAADLKEALADPILAGRRPSKQEIKLAISSTPDIAHALLTLHRGYQNLQESMVAFNDILVRGHVQSLPLPYEEVRDFFHYSDNYFDILDRKAEARAKKVGIDGIRNKTAAIEWLGEKHGVSVSFGRGELSNETLSDFQVEAKIFRINRALPQPSQVFQLWHQIVLLEDQEEFDQLLDAGTFQTAEGRMIARIGLANFSAGATLMPYGDFLAAASDFRHDLDLLADRFSASIEQVAHRLSTLQRAGAKGVPFYFVRVDRAGAITKRHSTTRLQFARYGGACPLWNVHQAFETPGEIVRQLAETPDGERYVCIARTITKRGQGFRAPIRRYAIALGSPVDYAKDIVYGDDLKVELPDAYDKIGISCRICNRKSCPQRAVPPIDRNISIDSNRRGIVPFQIE</sequence>